<evidence type="ECO:0000313" key="2">
    <source>
        <dbReference type="Proteomes" id="UP001629113"/>
    </source>
</evidence>
<proteinExistence type="predicted"/>
<name>A0ABR4PLG0_9HELO</name>
<keyword evidence="2" id="KW-1185">Reference proteome</keyword>
<protein>
    <submittedName>
        <fullName evidence="1">Uncharacterized protein</fullName>
    </submittedName>
</protein>
<evidence type="ECO:0000313" key="1">
    <source>
        <dbReference type="EMBL" id="KAL3424153.1"/>
    </source>
</evidence>
<dbReference type="EMBL" id="JBFCZG010000003">
    <property type="protein sequence ID" value="KAL3424153.1"/>
    <property type="molecule type" value="Genomic_DNA"/>
</dbReference>
<accession>A0ABR4PLG0</accession>
<sequence>MEKDRGLVSTFNTYQGKSSIRSPNCTSEACADAKICYMRSGSTALGKQCPQGFASVQSKYTGKDY</sequence>
<reference evidence="1 2" key="1">
    <citation type="submission" date="2024-06" db="EMBL/GenBank/DDBJ databases">
        <title>Complete genome of Phlyctema vagabunda strain 19-DSS-EL-015.</title>
        <authorList>
            <person name="Fiorenzani C."/>
        </authorList>
    </citation>
    <scope>NUCLEOTIDE SEQUENCE [LARGE SCALE GENOMIC DNA]</scope>
    <source>
        <strain evidence="1 2">19-DSS-EL-015</strain>
    </source>
</reference>
<dbReference type="Proteomes" id="UP001629113">
    <property type="component" value="Unassembled WGS sequence"/>
</dbReference>
<comment type="caution">
    <text evidence="1">The sequence shown here is derived from an EMBL/GenBank/DDBJ whole genome shotgun (WGS) entry which is preliminary data.</text>
</comment>
<organism evidence="1 2">
    <name type="scientific">Phlyctema vagabunda</name>
    <dbReference type="NCBI Taxonomy" id="108571"/>
    <lineage>
        <taxon>Eukaryota</taxon>
        <taxon>Fungi</taxon>
        <taxon>Dikarya</taxon>
        <taxon>Ascomycota</taxon>
        <taxon>Pezizomycotina</taxon>
        <taxon>Leotiomycetes</taxon>
        <taxon>Helotiales</taxon>
        <taxon>Dermateaceae</taxon>
        <taxon>Phlyctema</taxon>
    </lineage>
</organism>
<gene>
    <name evidence="1" type="ORF">PVAG01_03434</name>
</gene>